<evidence type="ECO:0000313" key="7">
    <source>
        <dbReference type="Proteomes" id="UP000194218"/>
    </source>
</evidence>
<dbReference type="HAMAP" id="MF_01812">
    <property type="entry name" value="Eis"/>
    <property type="match status" value="1"/>
</dbReference>
<feature type="binding site" evidence="4">
    <location>
        <begin position="90"/>
        <end position="95"/>
    </location>
    <ligand>
        <name>acetyl-CoA</name>
        <dbReference type="ChEBI" id="CHEBI:57288"/>
    </ligand>
</feature>
<dbReference type="RefSeq" id="WP_086160516.1">
    <property type="nucleotide sequence ID" value="NZ_CP021121.1"/>
</dbReference>
<dbReference type="InterPro" id="IPR051554">
    <property type="entry name" value="Acetyltransferase_Eis"/>
</dbReference>
<dbReference type="InterPro" id="IPR022902">
    <property type="entry name" value="NAcTrfase_Eis"/>
</dbReference>
<sequence length="409" mass="43877">MSNELRVLTEPDWKAWLDALEWAFGGLHDAPEEQQLWRDLLDFDRSFGLWDGDRPVGTFGTLAMEVTVPGGTALAAAGVTTVSVAATHRRRGVLRSMMRRALDTYRESGEPLAILTASEPAIYGRFGFGAATQSLAADIEIHRVGLDLPAGVDDIALSVAEPAAVAGRCEELYARLARTRPGMFPRQPGWERLPLLDPPQDRAGASEQRYVLAERDGELAGYARYALKPEWEAAGAKGTVIVRDLEAADPAAYGALLRYLSGIDLMSTLSLANRPVDDAFLHMVSDVRRARTRVQDRLYLRPMDVGAALAGRTYATEVDVVLDVSDASCPWNEGRWRLSGGPKGAVCEPTADAADLALPVAALGAAYLGGTSLAALAAAGRVEELRPGALARAATAFTSPLAPWMPHGF</sequence>
<dbReference type="Gene3D" id="3.30.1050.10">
    <property type="entry name" value="SCP2 sterol-binding domain"/>
    <property type="match status" value="1"/>
</dbReference>
<reference evidence="6 7" key="1">
    <citation type="submission" date="2017-05" db="EMBL/GenBank/DDBJ databases">
        <title>Complete genome sequence of Streptomyces sp. SCSIO 03032 revealed the diverse biosynthetic pathways for its bioactive secondary metabolites.</title>
        <authorList>
            <person name="Ma L."/>
            <person name="Zhu Y."/>
            <person name="Zhang W."/>
            <person name="Zhang G."/>
            <person name="Tian X."/>
            <person name="Zhang S."/>
            <person name="Zhang C."/>
        </authorList>
    </citation>
    <scope>NUCLEOTIDE SEQUENCE [LARGE SCALE GENOMIC DNA]</scope>
    <source>
        <strain evidence="6 7">SCSIO 03032</strain>
    </source>
</reference>
<evidence type="ECO:0000313" key="6">
    <source>
        <dbReference type="EMBL" id="ARQ70666.1"/>
    </source>
</evidence>
<dbReference type="Pfam" id="PF13530">
    <property type="entry name" value="SCP2_2"/>
    <property type="match status" value="1"/>
</dbReference>
<dbReference type="PROSITE" id="PS51186">
    <property type="entry name" value="GNAT"/>
    <property type="match status" value="1"/>
</dbReference>
<dbReference type="SUPFAM" id="SSF55729">
    <property type="entry name" value="Acyl-CoA N-acyltransferases (Nat)"/>
    <property type="match status" value="1"/>
</dbReference>
<name>A0A1W7D0W6_9ACTN</name>
<comment type="similarity">
    <text evidence="1 4">Belongs to the acetyltransferase Eis family.</text>
</comment>
<gene>
    <name evidence="6" type="ORF">CAG99_19105</name>
</gene>
<feature type="binding site" evidence="4">
    <location>
        <begin position="82"/>
        <end position="84"/>
    </location>
    <ligand>
        <name>acetyl-CoA</name>
        <dbReference type="ChEBI" id="CHEBI:57288"/>
    </ligand>
</feature>
<evidence type="ECO:0000256" key="4">
    <source>
        <dbReference type="HAMAP-Rule" id="MF_01812"/>
    </source>
</evidence>
<dbReference type="PANTHER" id="PTHR37817">
    <property type="entry name" value="N-ACETYLTRANSFERASE EIS"/>
    <property type="match status" value="1"/>
</dbReference>
<evidence type="ECO:0000256" key="3">
    <source>
        <dbReference type="ARBA" id="ARBA00023315"/>
    </source>
</evidence>
<evidence type="ECO:0000259" key="5">
    <source>
        <dbReference type="PROSITE" id="PS51186"/>
    </source>
</evidence>
<proteinExistence type="inferred from homology"/>
<dbReference type="GO" id="GO:0034069">
    <property type="term" value="F:aminoglycoside N-acetyltransferase activity"/>
    <property type="evidence" value="ECO:0007669"/>
    <property type="project" value="TreeGrafter"/>
</dbReference>
<dbReference type="InterPro" id="IPR000182">
    <property type="entry name" value="GNAT_dom"/>
</dbReference>
<dbReference type="AlphaFoldDB" id="A0A1W7D0W6"/>
<dbReference type="EMBL" id="CP021121">
    <property type="protein sequence ID" value="ARQ70666.1"/>
    <property type="molecule type" value="Genomic_DNA"/>
</dbReference>
<evidence type="ECO:0000256" key="1">
    <source>
        <dbReference type="ARBA" id="ARBA00009213"/>
    </source>
</evidence>
<organism evidence="6 7">
    <name type="scientific">Streptomyces marincola</name>
    <dbReference type="NCBI Taxonomy" id="2878388"/>
    <lineage>
        <taxon>Bacteria</taxon>
        <taxon>Bacillati</taxon>
        <taxon>Actinomycetota</taxon>
        <taxon>Actinomycetes</taxon>
        <taxon>Kitasatosporales</taxon>
        <taxon>Streptomycetaceae</taxon>
        <taxon>Streptomyces</taxon>
    </lineage>
</organism>
<dbReference type="InterPro" id="IPR016181">
    <property type="entry name" value="Acyl_CoA_acyltransferase"/>
</dbReference>
<dbReference type="PANTHER" id="PTHR37817:SF1">
    <property type="entry name" value="N-ACETYLTRANSFERASE EIS"/>
    <property type="match status" value="1"/>
</dbReference>
<keyword evidence="7" id="KW-1185">Reference proteome</keyword>
<feature type="active site" description="Proton donor" evidence="4">
    <location>
        <position position="123"/>
    </location>
</feature>
<dbReference type="Proteomes" id="UP000194218">
    <property type="component" value="Chromosome"/>
</dbReference>
<protein>
    <submittedName>
        <fullName evidence="6">GNAT family N-acetyltransferase</fullName>
    </submittedName>
</protein>
<feature type="active site" description="Proton acceptor; via carboxylate" evidence="4">
    <location>
        <position position="409"/>
    </location>
</feature>
<dbReference type="Gene3D" id="3.40.630.30">
    <property type="match status" value="2"/>
</dbReference>
<dbReference type="OrthoDB" id="8399956at2"/>
<accession>A0A1W7D0W6</accession>
<dbReference type="InterPro" id="IPR041380">
    <property type="entry name" value="Acetyltransf_17"/>
</dbReference>
<keyword evidence="2 4" id="KW-0808">Transferase</keyword>
<dbReference type="KEGG" id="smao:CAG99_19105"/>
<dbReference type="Pfam" id="PF17668">
    <property type="entry name" value="Acetyltransf_17"/>
    <property type="match status" value="1"/>
</dbReference>
<dbReference type="InterPro" id="IPR036527">
    <property type="entry name" value="SCP2_sterol-bd_dom_sf"/>
</dbReference>
<dbReference type="Pfam" id="PF13527">
    <property type="entry name" value="Acetyltransf_9"/>
    <property type="match status" value="1"/>
</dbReference>
<dbReference type="GO" id="GO:0030649">
    <property type="term" value="P:aminoglycoside antibiotic catabolic process"/>
    <property type="evidence" value="ECO:0007669"/>
    <property type="project" value="TreeGrafter"/>
</dbReference>
<feature type="binding site" evidence="4">
    <location>
        <begin position="118"/>
        <end position="119"/>
    </location>
    <ligand>
        <name>acetyl-CoA</name>
        <dbReference type="ChEBI" id="CHEBI:57288"/>
    </ligand>
</feature>
<keyword evidence="3 4" id="KW-0012">Acyltransferase</keyword>
<comment type="subunit">
    <text evidence="4">Homohexamer; trimer of dimers.</text>
</comment>
<dbReference type="SUPFAM" id="SSF55718">
    <property type="entry name" value="SCP-like"/>
    <property type="match status" value="1"/>
</dbReference>
<dbReference type="NCBIfam" id="NF002367">
    <property type="entry name" value="PRK01346.1-4"/>
    <property type="match status" value="1"/>
</dbReference>
<feature type="domain" description="N-acetyltransferase" evidence="5">
    <location>
        <begin position="3"/>
        <end position="151"/>
    </location>
</feature>
<dbReference type="InterPro" id="IPR025559">
    <property type="entry name" value="Eis_dom"/>
</dbReference>
<dbReference type="CDD" id="cd04301">
    <property type="entry name" value="NAT_SF"/>
    <property type="match status" value="1"/>
</dbReference>
<evidence type="ECO:0000256" key="2">
    <source>
        <dbReference type="ARBA" id="ARBA00022679"/>
    </source>
</evidence>